<keyword evidence="6 9" id="KW-1133">Transmembrane helix</keyword>
<feature type="transmembrane region" description="Helical" evidence="9">
    <location>
        <begin position="383"/>
        <end position="410"/>
    </location>
</feature>
<dbReference type="EMBL" id="LT960612">
    <property type="protein sequence ID" value="SON52455.1"/>
    <property type="molecule type" value="Genomic_DNA"/>
</dbReference>
<reference evidence="11 12" key="1">
    <citation type="submission" date="2017-10" db="EMBL/GenBank/DDBJ databases">
        <authorList>
            <person name="Banno H."/>
            <person name="Chua N.-H."/>
        </authorList>
    </citation>
    <scope>NUCLEOTIDE SEQUENCE [LARGE SCALE GENOMIC DNA]</scope>
    <source>
        <strain evidence="11">Vibrio tapetis CECT4600</strain>
    </source>
</reference>
<evidence type="ECO:0000256" key="5">
    <source>
        <dbReference type="ARBA" id="ARBA00022692"/>
    </source>
</evidence>
<keyword evidence="2 8" id="KW-0813">Transport</keyword>
<comment type="subcellular location">
    <subcellularLocation>
        <location evidence="1">Cell membrane</location>
        <topology evidence="1">Multi-pass membrane protein</topology>
    </subcellularLocation>
</comment>
<protein>
    <recommendedName>
        <fullName evidence="8">Permease IIC component</fullName>
    </recommendedName>
</protein>
<evidence type="ECO:0000313" key="12">
    <source>
        <dbReference type="Proteomes" id="UP000235828"/>
    </source>
</evidence>
<feature type="transmembrane region" description="Helical" evidence="9">
    <location>
        <begin position="217"/>
        <end position="238"/>
    </location>
</feature>
<feature type="transmembrane region" description="Helical" evidence="9">
    <location>
        <begin position="113"/>
        <end position="131"/>
    </location>
</feature>
<dbReference type="GO" id="GO:0008982">
    <property type="term" value="F:protein-N(PI)-phosphohistidine-sugar phosphotransferase activity"/>
    <property type="evidence" value="ECO:0007669"/>
    <property type="project" value="UniProtKB-UniRule"/>
</dbReference>
<feature type="transmembrane region" description="Helical" evidence="9">
    <location>
        <begin position="81"/>
        <end position="101"/>
    </location>
</feature>
<evidence type="ECO:0000256" key="9">
    <source>
        <dbReference type="SAM" id="Phobius"/>
    </source>
</evidence>
<comment type="function">
    <text evidence="8">The phosphoenolpyruvate-dependent sugar phosphotransferase system (PTS), a major carbohydrate active -transport system, catalyzes the phosphorylation of incoming sugar substrates concomitant with their translocation across the cell membrane.</text>
</comment>
<dbReference type="OrthoDB" id="5843984at2"/>
<dbReference type="Proteomes" id="UP000235828">
    <property type="component" value="Chromosome B"/>
</dbReference>
<proteinExistence type="predicted"/>
<evidence type="ECO:0000259" key="10">
    <source>
        <dbReference type="PROSITE" id="PS51105"/>
    </source>
</evidence>
<dbReference type="KEGG" id="vta:B0844"/>
<evidence type="ECO:0000256" key="1">
    <source>
        <dbReference type="ARBA" id="ARBA00004651"/>
    </source>
</evidence>
<dbReference type="PANTHER" id="PTHR33989:SF4">
    <property type="entry name" value="PTS SYSTEM N,N'-DIACETYLCHITOBIOSE-SPECIFIC EIIC COMPONENT"/>
    <property type="match status" value="1"/>
</dbReference>
<gene>
    <name evidence="11" type="ORF">VTAP4600_B0844</name>
</gene>
<accession>A0A2N8ZKM7</accession>
<feature type="domain" description="PTS EIIC type-3" evidence="10">
    <location>
        <begin position="11"/>
        <end position="412"/>
    </location>
</feature>
<dbReference type="InterPro" id="IPR051088">
    <property type="entry name" value="PTS_Sugar-EIIC/EIIB"/>
</dbReference>
<evidence type="ECO:0000256" key="2">
    <source>
        <dbReference type="ARBA" id="ARBA00022448"/>
    </source>
</evidence>
<dbReference type="GO" id="GO:0009401">
    <property type="term" value="P:phosphoenolpyruvate-dependent sugar phosphotransferase system"/>
    <property type="evidence" value="ECO:0007669"/>
    <property type="project" value="InterPro"/>
</dbReference>
<name>A0A2N8ZKM7_9VIBR</name>
<dbReference type="InterPro" id="IPR003352">
    <property type="entry name" value="PTS_EIIC"/>
</dbReference>
<dbReference type="PANTHER" id="PTHR33989">
    <property type="match status" value="1"/>
</dbReference>
<dbReference type="PROSITE" id="PS51105">
    <property type="entry name" value="PTS_EIIC_TYPE_3"/>
    <property type="match status" value="1"/>
</dbReference>
<keyword evidence="12" id="KW-1185">Reference proteome</keyword>
<keyword evidence="4 8" id="KW-0762">Sugar transport</keyword>
<keyword evidence="3 8" id="KW-1003">Cell membrane</keyword>
<sequence>MAIFDKVLSFVENVVAPVAGKISAQKHVNAIKDGFVSTMPFLIVGSMLLVLAFPPSEGNFFFDGWHGLIAAIGHDNIMTPFQLSMGIFALYASFGIGFSLAEAYKLRPMNTGMLSMFAFLLAAAPMVNVDIGGVLPGAFLGGTGAFTAIICGLFVPEMQRLLIKYNIRIKMPAAVPPKISASFDLLIPIVVISIIVMSMNVYLEQYGMKIPSAIMQLFQPLVLASDSFIACLIAVLLVQMLWFSGIHGGSVVGGIIGPMLLINLGLNQDALAAGEPLPAIFINPVMDFFIFVGGAGGTWGLVVLMIRSKATQLRTIGKMSIVPGTFNINEPVIFGTPIVMNPIYFIPWMLAPTLNTAIVWMAFKTGFLAKIIAIPPWTMPAPIGAIIATNSGTAALVVLSSIIVSSIVFYPFLKVHERQLLAEEKAMEEKAPSTTTTVNGGDLDAVRN</sequence>
<dbReference type="GO" id="GO:0005886">
    <property type="term" value="C:plasma membrane"/>
    <property type="evidence" value="ECO:0007669"/>
    <property type="project" value="UniProtKB-SubCell"/>
</dbReference>
<organism evidence="11 12">
    <name type="scientific">Vibrio tapetis subsp. tapetis</name>
    <dbReference type="NCBI Taxonomy" id="1671868"/>
    <lineage>
        <taxon>Bacteria</taxon>
        <taxon>Pseudomonadati</taxon>
        <taxon>Pseudomonadota</taxon>
        <taxon>Gammaproteobacteria</taxon>
        <taxon>Vibrionales</taxon>
        <taxon>Vibrionaceae</taxon>
        <taxon>Vibrio</taxon>
    </lineage>
</organism>
<evidence type="ECO:0000313" key="11">
    <source>
        <dbReference type="EMBL" id="SON52455.1"/>
    </source>
</evidence>
<dbReference type="NCBIfam" id="TIGR00410">
    <property type="entry name" value="lacE"/>
    <property type="match status" value="1"/>
</dbReference>
<feature type="transmembrane region" description="Helical" evidence="9">
    <location>
        <begin position="286"/>
        <end position="306"/>
    </location>
</feature>
<dbReference type="Pfam" id="PF02378">
    <property type="entry name" value="PTS_EIIC"/>
    <property type="match status" value="1"/>
</dbReference>
<dbReference type="InterPro" id="IPR004796">
    <property type="entry name" value="PTS_IIC_cello"/>
</dbReference>
<evidence type="ECO:0000256" key="6">
    <source>
        <dbReference type="ARBA" id="ARBA00022989"/>
    </source>
</evidence>
<feature type="transmembrane region" description="Helical" evidence="9">
    <location>
        <begin position="137"/>
        <end position="158"/>
    </location>
</feature>
<dbReference type="PIRSF" id="PIRSF006351">
    <property type="entry name" value="PTS_EIIC-Cellobiose"/>
    <property type="match status" value="1"/>
</dbReference>
<dbReference type="RefSeq" id="WP_102524697.1">
    <property type="nucleotide sequence ID" value="NZ_LT960612.1"/>
</dbReference>
<evidence type="ECO:0000256" key="4">
    <source>
        <dbReference type="ARBA" id="ARBA00022597"/>
    </source>
</evidence>
<dbReference type="InterPro" id="IPR004501">
    <property type="entry name" value="PTS_EIIC_3"/>
</dbReference>
<dbReference type="AlphaFoldDB" id="A0A2N8ZKM7"/>
<keyword evidence="5 9" id="KW-0812">Transmembrane</keyword>
<feature type="transmembrane region" description="Helical" evidence="9">
    <location>
        <begin position="245"/>
        <end position="266"/>
    </location>
</feature>
<evidence type="ECO:0000256" key="7">
    <source>
        <dbReference type="ARBA" id="ARBA00023136"/>
    </source>
</evidence>
<keyword evidence="7 8" id="KW-0472">Membrane</keyword>
<feature type="transmembrane region" description="Helical" evidence="9">
    <location>
        <begin position="179"/>
        <end position="197"/>
    </location>
</feature>
<evidence type="ECO:0000256" key="3">
    <source>
        <dbReference type="ARBA" id="ARBA00022475"/>
    </source>
</evidence>
<feature type="transmembrane region" description="Helical" evidence="9">
    <location>
        <begin position="35"/>
        <end position="53"/>
    </location>
</feature>
<evidence type="ECO:0000256" key="8">
    <source>
        <dbReference type="PIRNR" id="PIRNR006351"/>
    </source>
</evidence>